<keyword evidence="3" id="KW-1185">Reference proteome</keyword>
<accession>A0ABP8B432</accession>
<organism evidence="2 3">
    <name type="scientific">Streptosporangium oxazolinicum</name>
    <dbReference type="NCBI Taxonomy" id="909287"/>
    <lineage>
        <taxon>Bacteria</taxon>
        <taxon>Bacillati</taxon>
        <taxon>Actinomycetota</taxon>
        <taxon>Actinomycetes</taxon>
        <taxon>Streptosporangiales</taxon>
        <taxon>Streptosporangiaceae</taxon>
        <taxon>Streptosporangium</taxon>
    </lineage>
</organism>
<sequence>MFFPVVPEVGAFGELLLTMRSERFDADGGERDGSLGVVGLGPDELETALDTLKGLDHFEFRAVEVDVHPAEPEQLPASQPEAERQDVEGRQPVLVSGLEDQARLRDGQAAVDLVLGHRDLDELRRVTRNDLLTYRRLQGVAEYGVHGLNHAGRRPGLAGSRQRL</sequence>
<dbReference type="EMBL" id="BAABAQ010000008">
    <property type="protein sequence ID" value="GAA4197193.1"/>
    <property type="molecule type" value="Genomic_DNA"/>
</dbReference>
<evidence type="ECO:0000313" key="3">
    <source>
        <dbReference type="Proteomes" id="UP001501251"/>
    </source>
</evidence>
<dbReference type="Proteomes" id="UP001501251">
    <property type="component" value="Unassembled WGS sequence"/>
</dbReference>
<evidence type="ECO:0000313" key="2">
    <source>
        <dbReference type="EMBL" id="GAA4197193.1"/>
    </source>
</evidence>
<gene>
    <name evidence="2" type="ORF">GCM10022252_45760</name>
</gene>
<evidence type="ECO:0000256" key="1">
    <source>
        <dbReference type="SAM" id="MobiDB-lite"/>
    </source>
</evidence>
<name>A0ABP8B432_9ACTN</name>
<proteinExistence type="predicted"/>
<comment type="caution">
    <text evidence="2">The sequence shown here is derived from an EMBL/GenBank/DDBJ whole genome shotgun (WGS) entry which is preliminary data.</text>
</comment>
<feature type="region of interest" description="Disordered" evidence="1">
    <location>
        <begin position="69"/>
        <end position="88"/>
    </location>
</feature>
<protein>
    <submittedName>
        <fullName evidence="2">Uncharacterized protein</fullName>
    </submittedName>
</protein>
<reference evidence="3" key="1">
    <citation type="journal article" date="2019" name="Int. J. Syst. Evol. Microbiol.">
        <title>The Global Catalogue of Microorganisms (GCM) 10K type strain sequencing project: providing services to taxonomists for standard genome sequencing and annotation.</title>
        <authorList>
            <consortium name="The Broad Institute Genomics Platform"/>
            <consortium name="The Broad Institute Genome Sequencing Center for Infectious Disease"/>
            <person name="Wu L."/>
            <person name="Ma J."/>
        </authorList>
    </citation>
    <scope>NUCLEOTIDE SEQUENCE [LARGE SCALE GENOMIC DNA]</scope>
    <source>
        <strain evidence="3">JCM 17388</strain>
    </source>
</reference>